<keyword evidence="1" id="KW-0732">Signal</keyword>
<accession>A0A5C3ERR2</accession>
<dbReference type="Proteomes" id="UP000324022">
    <property type="component" value="Unassembled WGS sequence"/>
</dbReference>
<dbReference type="EMBL" id="OOIN01000043">
    <property type="protein sequence ID" value="SPO32111.1"/>
    <property type="molecule type" value="Genomic_DNA"/>
</dbReference>
<gene>
    <name evidence="2" type="ORF">UTRI_02668</name>
</gene>
<evidence type="ECO:0000313" key="3">
    <source>
        <dbReference type="Proteomes" id="UP000324022"/>
    </source>
</evidence>
<protein>
    <submittedName>
        <fullName evidence="2">Uncharacterized protein</fullName>
    </submittedName>
</protein>
<evidence type="ECO:0000313" key="2">
    <source>
        <dbReference type="EMBL" id="SPO32111.1"/>
    </source>
</evidence>
<proteinExistence type="predicted"/>
<feature type="chain" id="PRO_5022720272" evidence="1">
    <location>
        <begin position="21"/>
        <end position="174"/>
    </location>
</feature>
<evidence type="ECO:0000256" key="1">
    <source>
        <dbReference type="SAM" id="SignalP"/>
    </source>
</evidence>
<organism evidence="2 3">
    <name type="scientific">Ustilago trichophora</name>
    <dbReference type="NCBI Taxonomy" id="86804"/>
    <lineage>
        <taxon>Eukaryota</taxon>
        <taxon>Fungi</taxon>
        <taxon>Dikarya</taxon>
        <taxon>Basidiomycota</taxon>
        <taxon>Ustilaginomycotina</taxon>
        <taxon>Ustilaginomycetes</taxon>
        <taxon>Ustilaginales</taxon>
        <taxon>Ustilaginaceae</taxon>
        <taxon>Ustilago</taxon>
    </lineage>
</organism>
<name>A0A5C3ERR2_9BASI</name>
<sequence length="174" mass="19336">MKLLFFALISAVAFLGTAHGQDEPAPTFDFETLCGQEPTAPVGTRWACFELSEPDIVPTQENGVLIQKPGDSHHYAVWLKRPRSIFVFKSKTKIVTVEPAALDGCVSVSGDIKGLLRNPNQYRHWWDLISLLVIGTFNANFFKFVHIAQGEPTLDGGTCHHLLLALEAEYIEIE</sequence>
<keyword evidence="3" id="KW-1185">Reference proteome</keyword>
<feature type="signal peptide" evidence="1">
    <location>
        <begin position="1"/>
        <end position="20"/>
    </location>
</feature>
<reference evidence="2 3" key="1">
    <citation type="submission" date="2018-03" db="EMBL/GenBank/DDBJ databases">
        <authorList>
            <person name="Guldener U."/>
        </authorList>
    </citation>
    <scope>NUCLEOTIDE SEQUENCE [LARGE SCALE GENOMIC DNA]</scope>
    <source>
        <strain evidence="2 3">NBRC100155</strain>
    </source>
</reference>
<dbReference type="AlphaFoldDB" id="A0A5C3ERR2"/>